<dbReference type="RefSeq" id="XP_044561875.1">
    <property type="nucleotide sequence ID" value="XM_044707161.1"/>
</dbReference>
<keyword evidence="3" id="KW-1185">Reference proteome</keyword>
<dbReference type="Proteomes" id="UP000444721">
    <property type="component" value="Unassembled WGS sequence"/>
</dbReference>
<dbReference type="VEuPathDB" id="AmoebaDB:FDP41_003815"/>
<dbReference type="EMBL" id="VFQX01000035">
    <property type="protein sequence ID" value="KAF0977162.1"/>
    <property type="molecule type" value="Genomic_DNA"/>
</dbReference>
<comment type="caution">
    <text evidence="2">The sequence shown here is derived from an EMBL/GenBank/DDBJ whole genome shotgun (WGS) entry which is preliminary data.</text>
</comment>
<dbReference type="OrthoDB" id="10557392at2759"/>
<dbReference type="VEuPathDB" id="AmoebaDB:NF0132020"/>
<proteinExistence type="predicted"/>
<dbReference type="GeneID" id="68111033"/>
<feature type="region of interest" description="Disordered" evidence="1">
    <location>
        <begin position="1"/>
        <end position="45"/>
    </location>
</feature>
<reference evidence="2 3" key="1">
    <citation type="journal article" date="2019" name="Sci. Rep.">
        <title>Nanopore sequencing improves the draft genome of the human pathogenic amoeba Naegleria fowleri.</title>
        <authorList>
            <person name="Liechti N."/>
            <person name="Schurch N."/>
            <person name="Bruggmann R."/>
            <person name="Wittwer M."/>
        </authorList>
    </citation>
    <scope>NUCLEOTIDE SEQUENCE [LARGE SCALE GENOMIC DNA]</scope>
    <source>
        <strain evidence="2 3">ATCC 30894</strain>
    </source>
</reference>
<protein>
    <submittedName>
        <fullName evidence="2">Uncharacterized protein</fullName>
    </submittedName>
</protein>
<gene>
    <name evidence="2" type="ORF">FDP41_003815</name>
</gene>
<dbReference type="VEuPathDB" id="AmoebaDB:NfTy_064180"/>
<name>A0A6A5BR14_NAEFO</name>
<accession>A0A6A5BR14</accession>
<evidence type="ECO:0000313" key="3">
    <source>
        <dbReference type="Proteomes" id="UP000444721"/>
    </source>
</evidence>
<evidence type="ECO:0000256" key="1">
    <source>
        <dbReference type="SAM" id="MobiDB-lite"/>
    </source>
</evidence>
<evidence type="ECO:0000313" key="2">
    <source>
        <dbReference type="EMBL" id="KAF0977162.1"/>
    </source>
</evidence>
<sequence>MTKKNNSYNRTRMSNDQPFFEKAPTSAWRSGATNSNSKKRSKYGNGKTVDQIVGIANESKASSFSSSKNRPVSKDSLLQLLAIQDPKQPVMVKGVITEIYPEAFAYALSDPTTTIRVEILPEEGHEESSWVDVAENRLKVGTRVQLVVQWKKPNLIDFVCYQSNEDSLKILHHPKSVYENDQALMDANTNMEDPSRLIEGCGLLIYLKSIASFILIKGYPHHVATLYYASRFAQLREDILEEQTRLLPKHLLIEMKKKITKKWKNSVMDKWMRDQAECSLTTFTRERPSERILFSVACTSPVFSHQTLSETIMDRLERYSPLREFLNKYHLKELEEEVYLSRFNERVVVGEEEEETSIQDYEKELLKPYYCKIMVIEEDVDESELQQLREQRSVFPVMQGLEIVEKNKLDEFVGSDNWMRIENILSLHSL</sequence>
<organism evidence="2 3">
    <name type="scientific">Naegleria fowleri</name>
    <name type="common">Brain eating amoeba</name>
    <dbReference type="NCBI Taxonomy" id="5763"/>
    <lineage>
        <taxon>Eukaryota</taxon>
        <taxon>Discoba</taxon>
        <taxon>Heterolobosea</taxon>
        <taxon>Tetramitia</taxon>
        <taxon>Eutetramitia</taxon>
        <taxon>Vahlkampfiidae</taxon>
        <taxon>Naegleria</taxon>
    </lineage>
</organism>
<feature type="compositionally biased region" description="Polar residues" evidence="1">
    <location>
        <begin position="27"/>
        <end position="36"/>
    </location>
</feature>
<feature type="compositionally biased region" description="Polar residues" evidence="1">
    <location>
        <begin position="1"/>
        <end position="17"/>
    </location>
</feature>
<dbReference type="AlphaFoldDB" id="A0A6A5BR14"/>